<dbReference type="AlphaFoldDB" id="A0A6A6M2R2"/>
<dbReference type="PANTHER" id="PTHR35317">
    <property type="entry name" value="OS04G0629600 PROTEIN"/>
    <property type="match status" value="1"/>
</dbReference>
<protein>
    <submittedName>
        <fullName evidence="1">Uncharacterized protein</fullName>
    </submittedName>
</protein>
<reference evidence="1 2" key="1">
    <citation type="journal article" date="2020" name="Mol. Plant">
        <title>The Chromosome-Based Rubber Tree Genome Provides New Insights into Spurge Genome Evolution and Rubber Biosynthesis.</title>
        <authorList>
            <person name="Liu J."/>
            <person name="Shi C."/>
            <person name="Shi C.C."/>
            <person name="Li W."/>
            <person name="Zhang Q.J."/>
            <person name="Zhang Y."/>
            <person name="Li K."/>
            <person name="Lu H.F."/>
            <person name="Shi C."/>
            <person name="Zhu S.T."/>
            <person name="Xiao Z.Y."/>
            <person name="Nan H."/>
            <person name="Yue Y."/>
            <person name="Zhu X.G."/>
            <person name="Wu Y."/>
            <person name="Hong X.N."/>
            <person name="Fan G.Y."/>
            <person name="Tong Y."/>
            <person name="Zhang D."/>
            <person name="Mao C.L."/>
            <person name="Liu Y.L."/>
            <person name="Hao S.J."/>
            <person name="Liu W.Q."/>
            <person name="Lv M.Q."/>
            <person name="Zhang H.B."/>
            <person name="Liu Y."/>
            <person name="Hu-Tang G.R."/>
            <person name="Wang J.P."/>
            <person name="Wang J.H."/>
            <person name="Sun Y.H."/>
            <person name="Ni S.B."/>
            <person name="Chen W.B."/>
            <person name="Zhang X.C."/>
            <person name="Jiao Y.N."/>
            <person name="Eichler E.E."/>
            <person name="Li G.H."/>
            <person name="Liu X."/>
            <person name="Gao L.Z."/>
        </authorList>
    </citation>
    <scope>NUCLEOTIDE SEQUENCE [LARGE SCALE GENOMIC DNA]</scope>
    <source>
        <strain evidence="2">cv. GT1</strain>
        <tissue evidence="1">Leaf</tissue>
    </source>
</reference>
<dbReference type="Pfam" id="PF14223">
    <property type="entry name" value="Retrotran_gag_2"/>
    <property type="match status" value="1"/>
</dbReference>
<comment type="caution">
    <text evidence="1">The sequence shown here is derived from an EMBL/GenBank/DDBJ whole genome shotgun (WGS) entry which is preliminary data.</text>
</comment>
<accession>A0A6A6M2R2</accession>
<gene>
    <name evidence="1" type="ORF">GH714_019544</name>
</gene>
<name>A0A6A6M2R2_HEVBR</name>
<evidence type="ECO:0000313" key="1">
    <source>
        <dbReference type="EMBL" id="KAF2306576.1"/>
    </source>
</evidence>
<dbReference type="Proteomes" id="UP000467840">
    <property type="component" value="Chromosome 9"/>
</dbReference>
<keyword evidence="2" id="KW-1185">Reference proteome</keyword>
<dbReference type="EMBL" id="JAAGAX010000008">
    <property type="protein sequence ID" value="KAF2306576.1"/>
    <property type="molecule type" value="Genomic_DNA"/>
</dbReference>
<dbReference type="CDD" id="cd09272">
    <property type="entry name" value="RNase_HI_RT_Ty1"/>
    <property type="match status" value="1"/>
</dbReference>
<dbReference type="PANTHER" id="PTHR35317:SF31">
    <property type="entry name" value="DUF4219 DOMAIN-CONTAINING PROTEIN"/>
    <property type="match status" value="1"/>
</dbReference>
<sequence>MSSSSFPAPPPLTGENYQLWSVKMKAYLKAFDLWDAEEKSQDPPPLPNDPSLAQIKNHREEKSRKFRALTCIHSAVSETIFTRIMTCETAKEAWDEIKEEFEGTEKTKQMKLLTLKREYENLKMKETESIKDYTSRLMEACFHGVSRKQEVVAQSTAEAENVAAAAATNQAIWLRKILKDLGIEQHEATEIRCNNKSTISIAENPVHHGKTKHINVKFHSIREAEKNKEVKLVYCSSEVQIADILTKALPKARFHKLRSMLGVSSKNSKKEC</sequence>
<evidence type="ECO:0000313" key="2">
    <source>
        <dbReference type="Proteomes" id="UP000467840"/>
    </source>
</evidence>
<organism evidence="1 2">
    <name type="scientific">Hevea brasiliensis</name>
    <name type="common">Para rubber tree</name>
    <name type="synonym">Siphonia brasiliensis</name>
    <dbReference type="NCBI Taxonomy" id="3981"/>
    <lineage>
        <taxon>Eukaryota</taxon>
        <taxon>Viridiplantae</taxon>
        <taxon>Streptophyta</taxon>
        <taxon>Embryophyta</taxon>
        <taxon>Tracheophyta</taxon>
        <taxon>Spermatophyta</taxon>
        <taxon>Magnoliopsida</taxon>
        <taxon>eudicotyledons</taxon>
        <taxon>Gunneridae</taxon>
        <taxon>Pentapetalae</taxon>
        <taxon>rosids</taxon>
        <taxon>fabids</taxon>
        <taxon>Malpighiales</taxon>
        <taxon>Euphorbiaceae</taxon>
        <taxon>Crotonoideae</taxon>
        <taxon>Micrandreae</taxon>
        <taxon>Hevea</taxon>
    </lineage>
</organism>
<proteinExistence type="predicted"/>